<evidence type="ECO:0000256" key="4">
    <source>
        <dbReference type="ARBA" id="ARBA00022598"/>
    </source>
</evidence>
<keyword evidence="5 14" id="KW-0479">Metal-binding</keyword>
<comment type="function">
    <text evidence="12 14">Catalyzes the attachment of alanine to tRNA(Ala) in a two-step reaction: alanine is first activated by ATP to form Ala-AMP and then transferred to the acceptor end of tRNA(Ala). Also edits incorrectly charged Ser-tRNA(Ala) and Gly-tRNA(Ala) via its editing domain.</text>
</comment>
<dbReference type="FunFam" id="2.40.30.130:FF:000006">
    <property type="entry name" value="Alanine--tRNA ligase"/>
    <property type="match status" value="1"/>
</dbReference>
<evidence type="ECO:0000256" key="6">
    <source>
        <dbReference type="ARBA" id="ARBA00022741"/>
    </source>
</evidence>
<dbReference type="SUPFAM" id="SSF55681">
    <property type="entry name" value="Class II aaRS and biotin synthetases"/>
    <property type="match status" value="1"/>
</dbReference>
<dbReference type="CDD" id="cd00673">
    <property type="entry name" value="AlaRS_core"/>
    <property type="match status" value="1"/>
</dbReference>
<proteinExistence type="inferred from homology"/>
<dbReference type="InterPro" id="IPR018163">
    <property type="entry name" value="Thr/Ala-tRNA-synth_IIc_edit"/>
</dbReference>
<dbReference type="GeneID" id="51136093"/>
<dbReference type="GO" id="GO:0002161">
    <property type="term" value="F:aminoacyl-tRNA deacylase activity"/>
    <property type="evidence" value="ECO:0007669"/>
    <property type="project" value="TreeGrafter"/>
</dbReference>
<evidence type="ECO:0000256" key="7">
    <source>
        <dbReference type="ARBA" id="ARBA00022833"/>
    </source>
</evidence>
<keyword evidence="3 14" id="KW-0820">tRNA-binding</keyword>
<dbReference type="GO" id="GO:0006419">
    <property type="term" value="P:alanyl-tRNA aminoacylation"/>
    <property type="evidence" value="ECO:0007669"/>
    <property type="project" value="UniProtKB-UniRule"/>
</dbReference>
<dbReference type="Pfam" id="PF02272">
    <property type="entry name" value="DHHA1"/>
    <property type="match status" value="1"/>
</dbReference>
<dbReference type="InterPro" id="IPR003156">
    <property type="entry name" value="DHHA1_dom"/>
</dbReference>
<dbReference type="SUPFAM" id="SSF50447">
    <property type="entry name" value="Translation proteins"/>
    <property type="match status" value="1"/>
</dbReference>
<keyword evidence="8 14" id="KW-0067">ATP-binding</keyword>
<dbReference type="FunFam" id="3.30.930.10:FF:000046">
    <property type="entry name" value="Alanine--tRNA ligase"/>
    <property type="match status" value="1"/>
</dbReference>
<dbReference type="GO" id="GO:0005524">
    <property type="term" value="F:ATP binding"/>
    <property type="evidence" value="ECO:0007669"/>
    <property type="project" value="UniProtKB-UniRule"/>
</dbReference>
<evidence type="ECO:0000256" key="12">
    <source>
        <dbReference type="ARBA" id="ARBA00024779"/>
    </source>
</evidence>
<dbReference type="HAMAP" id="MF_00036_B">
    <property type="entry name" value="Ala_tRNA_synth_B"/>
    <property type="match status" value="1"/>
</dbReference>
<dbReference type="SUPFAM" id="SSF101353">
    <property type="entry name" value="Putative anticodon-binding domain of alanyl-tRNA synthetase (AlaRS)"/>
    <property type="match status" value="1"/>
</dbReference>
<dbReference type="GO" id="GO:0004813">
    <property type="term" value="F:alanine-tRNA ligase activity"/>
    <property type="evidence" value="ECO:0007669"/>
    <property type="project" value="UniProtKB-UniRule"/>
</dbReference>
<dbReference type="GO" id="GO:0016740">
    <property type="term" value="F:transferase activity"/>
    <property type="evidence" value="ECO:0007669"/>
    <property type="project" value="UniProtKB-ARBA"/>
</dbReference>
<evidence type="ECO:0000256" key="13">
    <source>
        <dbReference type="ARBA" id="ARBA00048300"/>
    </source>
</evidence>
<dbReference type="InterPro" id="IPR018165">
    <property type="entry name" value="Ala-tRNA-synth_IIc_core"/>
</dbReference>
<dbReference type="InterPro" id="IPR018164">
    <property type="entry name" value="Ala-tRNA-synth_IIc_N"/>
</dbReference>
<reference evidence="18" key="1">
    <citation type="submission" date="2016-10" db="EMBL/GenBank/DDBJ databases">
        <authorList>
            <person name="Varghese N."/>
        </authorList>
    </citation>
    <scope>NUCLEOTIDE SEQUENCE [LARGE SCALE GENOMIC DNA]</scope>
    <source>
        <strain evidence="18">KPR-7A</strain>
    </source>
</reference>
<evidence type="ECO:0000256" key="15">
    <source>
        <dbReference type="SAM" id="Coils"/>
    </source>
</evidence>
<dbReference type="PANTHER" id="PTHR11777">
    <property type="entry name" value="ALANYL-TRNA SYNTHETASE"/>
    <property type="match status" value="1"/>
</dbReference>
<evidence type="ECO:0000259" key="16">
    <source>
        <dbReference type="PROSITE" id="PS50860"/>
    </source>
</evidence>
<dbReference type="FunFam" id="3.30.980.10:FF:000004">
    <property type="entry name" value="Alanine--tRNA ligase, cytoplasmic"/>
    <property type="match status" value="1"/>
</dbReference>
<dbReference type="Gene3D" id="3.10.310.40">
    <property type="match status" value="1"/>
</dbReference>
<feature type="binding site" evidence="14">
    <location>
        <position position="673"/>
    </location>
    <ligand>
        <name>Zn(2+)</name>
        <dbReference type="ChEBI" id="CHEBI:29105"/>
    </ligand>
</feature>
<evidence type="ECO:0000313" key="18">
    <source>
        <dbReference type="Proteomes" id="UP000183507"/>
    </source>
</evidence>
<organism evidence="17 18">
    <name type="scientific">Bacillus wiedmannii</name>
    <dbReference type="NCBI Taxonomy" id="1890302"/>
    <lineage>
        <taxon>Bacteria</taxon>
        <taxon>Bacillati</taxon>
        <taxon>Bacillota</taxon>
        <taxon>Bacilli</taxon>
        <taxon>Bacillales</taxon>
        <taxon>Bacillaceae</taxon>
        <taxon>Bacillus</taxon>
        <taxon>Bacillus cereus group</taxon>
    </lineage>
</organism>
<keyword evidence="6 14" id="KW-0547">Nucleotide-binding</keyword>
<dbReference type="GO" id="GO:0005829">
    <property type="term" value="C:cytosol"/>
    <property type="evidence" value="ECO:0007669"/>
    <property type="project" value="TreeGrafter"/>
</dbReference>
<evidence type="ECO:0000313" key="17">
    <source>
        <dbReference type="EMBL" id="SDD33766.1"/>
    </source>
</evidence>
<dbReference type="NCBIfam" id="TIGR00344">
    <property type="entry name" value="alaS"/>
    <property type="match status" value="1"/>
</dbReference>
<keyword evidence="11 14" id="KW-0030">Aminoacyl-tRNA synthetase</keyword>
<sequence length="880" mass="97491">MKQLTGAQIRQMFLDFFQEKGHAVEPSASLVPHEDPSLLWINSGVATLKKYFDGRVIPQNPRITNAQKSIRTNDIENVGKTARHHTFFEMLGNFSIGDYFKEEAITWAWEFLTSDKWIGFDKELLSVTIHPEDEEAFTIWNEKMGVPKERIIRLEENFWDIGEGPSGPNTEIFYDRGEAYGNDFSDPELYPGGENERYLEVWNLVFSQFNHNPDGSYTPLPKKNIDTGMGLERMTSIVQDVPTNFDTDLFMPMIGATESISGEKYRNGDLEKDMAFKVIADHIRTVTFAVGDGALPSNEGRGYVLRRLLRRAVRYSKKLNINRPFMFELVPVVGEVMKDFYPEVLEKKDFIAKVVKNEEERFHETLHDGEAILAEVITKAKEEKTTVISGVDAFRLYDTYGFPIELTEEYAEEAGMTVDHEGFENEMEKQRERARAARQDVDSMQVQGGVLGEVKVASEFVGYGTVATESNVVALVKNGEYTDSLQAGEEGQLMLDVTPFYAESGGQIADRGYLLADGVKVLVKDVQKAPNGQNLHKVVVEEGTLTKDAAVKAIIDTKNRSSVVKNHTATHLLHQALKDVLGTHVNQAGSLVTSERLRFDFSHFGQVQADELEKIERMVNEKIWESIDVEISQKAIEEAKEMGAMALFGEKYGDVVRVVQVGDYSLELCGGCHVDNTASIGIFKIVAESGIGAGTRRIEAVTGKSAYELMNDQVGLLKEAAGKMKTNPKDILIRVDGLFAEVKQLQKENESLAAKLSNIEAGNLTDSVMTVDGVNVLAAKVNVADMNNLRTMMDDLKNKLESAVVVLASVNDDKVNILAGVTKDLISQGYHAGKLVKEVASRCGGGGGGRPDMAQAGGKNPAQVEEALAFVQEYVKSVSK</sequence>
<dbReference type="FunFam" id="3.10.310.40:FF:000001">
    <property type="entry name" value="Alanine--tRNA ligase"/>
    <property type="match status" value="1"/>
</dbReference>
<dbReference type="InterPro" id="IPR023033">
    <property type="entry name" value="Ala_tRNA_ligase_euk/bac"/>
</dbReference>
<keyword evidence="9 14" id="KW-0694">RNA-binding</keyword>
<evidence type="ECO:0000256" key="3">
    <source>
        <dbReference type="ARBA" id="ARBA00022555"/>
    </source>
</evidence>
<evidence type="ECO:0000256" key="9">
    <source>
        <dbReference type="ARBA" id="ARBA00022884"/>
    </source>
</evidence>
<protein>
    <recommendedName>
        <fullName evidence="14">Alanine--tRNA ligase</fullName>
        <ecNumber evidence="14">6.1.1.7</ecNumber>
    </recommendedName>
    <alternativeName>
        <fullName evidence="14">Alanyl-tRNA synthetase</fullName>
        <shortName evidence="14">AlaRS</shortName>
    </alternativeName>
</protein>
<dbReference type="Gene3D" id="3.30.930.10">
    <property type="entry name" value="Bira Bifunctional Protein, Domain 2"/>
    <property type="match status" value="1"/>
</dbReference>
<dbReference type="Proteomes" id="UP000183507">
    <property type="component" value="Unassembled WGS sequence"/>
</dbReference>
<dbReference type="EMBL" id="FMZR01000005">
    <property type="protein sequence ID" value="SDD33766.1"/>
    <property type="molecule type" value="Genomic_DNA"/>
</dbReference>
<keyword evidence="2 14" id="KW-0963">Cytoplasm</keyword>
<dbReference type="FunFam" id="3.30.54.20:FF:000001">
    <property type="entry name" value="Alanine--tRNA ligase"/>
    <property type="match status" value="1"/>
</dbReference>
<comment type="catalytic activity">
    <reaction evidence="13 14">
        <text>tRNA(Ala) + L-alanine + ATP = L-alanyl-tRNA(Ala) + AMP + diphosphate</text>
        <dbReference type="Rhea" id="RHEA:12540"/>
        <dbReference type="Rhea" id="RHEA-COMP:9657"/>
        <dbReference type="Rhea" id="RHEA-COMP:9923"/>
        <dbReference type="ChEBI" id="CHEBI:30616"/>
        <dbReference type="ChEBI" id="CHEBI:33019"/>
        <dbReference type="ChEBI" id="CHEBI:57972"/>
        <dbReference type="ChEBI" id="CHEBI:78442"/>
        <dbReference type="ChEBI" id="CHEBI:78497"/>
        <dbReference type="ChEBI" id="CHEBI:456215"/>
        <dbReference type="EC" id="6.1.1.7"/>
    </reaction>
</comment>
<evidence type="ECO:0000256" key="11">
    <source>
        <dbReference type="ARBA" id="ARBA00023146"/>
    </source>
</evidence>
<dbReference type="PRINTS" id="PR00980">
    <property type="entry name" value="TRNASYNTHALA"/>
</dbReference>
<evidence type="ECO:0000256" key="8">
    <source>
        <dbReference type="ARBA" id="ARBA00022840"/>
    </source>
</evidence>
<dbReference type="EC" id="6.1.1.7" evidence="14"/>
<dbReference type="Pfam" id="PF07973">
    <property type="entry name" value="tRNA_SAD"/>
    <property type="match status" value="1"/>
</dbReference>
<dbReference type="Gene3D" id="6.10.250.550">
    <property type="match status" value="1"/>
</dbReference>
<dbReference type="InterPro" id="IPR045864">
    <property type="entry name" value="aa-tRNA-synth_II/BPL/LPL"/>
</dbReference>
<dbReference type="Gene3D" id="3.30.980.10">
    <property type="entry name" value="Threonyl-trna Synthetase, Chain A, domain 2"/>
    <property type="match status" value="1"/>
</dbReference>
<keyword evidence="4 14" id="KW-0436">Ligase</keyword>
<dbReference type="AlphaFoldDB" id="A0A1G6TZA9"/>
<dbReference type="RefSeq" id="WP_000811811.1">
    <property type="nucleotide sequence ID" value="NZ_CP032365.1"/>
</dbReference>
<dbReference type="SUPFAM" id="SSF55186">
    <property type="entry name" value="ThrRS/AlaRS common domain"/>
    <property type="match status" value="1"/>
</dbReference>
<dbReference type="PROSITE" id="PS50860">
    <property type="entry name" value="AA_TRNA_LIGASE_II_ALA"/>
    <property type="match status" value="1"/>
</dbReference>
<comment type="domain">
    <text evidence="14">Consists of three domains; the N-terminal catalytic domain, the editing domain and the C-terminal C-Ala domain. The editing domain removes incorrectly charged amino acids, while the C-Ala domain, along with tRNA(Ala), serves as a bridge to cooperatively bring together the editing and aminoacylation centers thus stimulating deacylation of misacylated tRNAs.</text>
</comment>
<dbReference type="Gene3D" id="3.30.54.20">
    <property type="match status" value="1"/>
</dbReference>
<dbReference type="Gene3D" id="2.40.30.130">
    <property type="match status" value="1"/>
</dbReference>
<evidence type="ECO:0000256" key="2">
    <source>
        <dbReference type="ARBA" id="ARBA00022490"/>
    </source>
</evidence>
<keyword evidence="15" id="KW-0175">Coiled coil</keyword>
<evidence type="ECO:0000256" key="1">
    <source>
        <dbReference type="ARBA" id="ARBA00008226"/>
    </source>
</evidence>
<dbReference type="InterPro" id="IPR002318">
    <property type="entry name" value="Ala-tRNA-lgiase_IIc"/>
</dbReference>
<dbReference type="InterPro" id="IPR009000">
    <property type="entry name" value="Transl_B-barrel_sf"/>
</dbReference>
<dbReference type="GO" id="GO:0140096">
    <property type="term" value="F:catalytic activity, acting on a protein"/>
    <property type="evidence" value="ECO:0007669"/>
    <property type="project" value="UniProtKB-ARBA"/>
</dbReference>
<name>A0A1G6TZA9_9BACI</name>
<keyword evidence="10 14" id="KW-0648">Protein biosynthesis</keyword>
<evidence type="ECO:0000256" key="14">
    <source>
        <dbReference type="HAMAP-Rule" id="MF_00036"/>
    </source>
</evidence>
<comment type="cofactor">
    <cofactor evidence="14">
        <name>Zn(2+)</name>
        <dbReference type="ChEBI" id="CHEBI:29105"/>
    </cofactor>
    <text evidence="14">Binds 1 zinc ion per subunit.</text>
</comment>
<dbReference type="GO" id="GO:0000049">
    <property type="term" value="F:tRNA binding"/>
    <property type="evidence" value="ECO:0007669"/>
    <property type="project" value="UniProtKB-KW"/>
</dbReference>
<dbReference type="SMART" id="SM00863">
    <property type="entry name" value="tRNA_SAD"/>
    <property type="match status" value="1"/>
</dbReference>
<feature type="binding site" evidence="14">
    <location>
        <position position="567"/>
    </location>
    <ligand>
        <name>Zn(2+)</name>
        <dbReference type="ChEBI" id="CHEBI:29105"/>
    </ligand>
</feature>
<dbReference type="InterPro" id="IPR050058">
    <property type="entry name" value="Ala-tRNA_ligase"/>
</dbReference>
<gene>
    <name evidence="14" type="primary">alaS</name>
    <name evidence="17" type="ORF">SAMN04487767_105427</name>
</gene>
<feature type="coiled-coil region" evidence="15">
    <location>
        <begin position="420"/>
        <end position="447"/>
    </location>
</feature>
<dbReference type="Pfam" id="PF01411">
    <property type="entry name" value="tRNA-synt_2c"/>
    <property type="match status" value="1"/>
</dbReference>
<evidence type="ECO:0000256" key="5">
    <source>
        <dbReference type="ARBA" id="ARBA00022723"/>
    </source>
</evidence>
<feature type="binding site" evidence="14">
    <location>
        <position position="669"/>
    </location>
    <ligand>
        <name>Zn(2+)</name>
        <dbReference type="ChEBI" id="CHEBI:29105"/>
    </ligand>
</feature>
<dbReference type="InterPro" id="IPR018162">
    <property type="entry name" value="Ala-tRNA-ligase_IIc_anticod-bd"/>
</dbReference>
<dbReference type="InterPro" id="IPR012947">
    <property type="entry name" value="tRNA_SAD"/>
</dbReference>
<evidence type="ECO:0000256" key="10">
    <source>
        <dbReference type="ARBA" id="ARBA00022917"/>
    </source>
</evidence>
<dbReference type="PANTHER" id="PTHR11777:SF9">
    <property type="entry name" value="ALANINE--TRNA LIGASE, CYTOPLASMIC"/>
    <property type="match status" value="1"/>
</dbReference>
<feature type="domain" description="Alanyl-transfer RNA synthetases family profile" evidence="16">
    <location>
        <begin position="4"/>
        <end position="712"/>
    </location>
</feature>
<accession>A0A1G6TZA9</accession>
<dbReference type="GO" id="GO:0008270">
    <property type="term" value="F:zinc ion binding"/>
    <property type="evidence" value="ECO:0007669"/>
    <property type="project" value="UniProtKB-UniRule"/>
</dbReference>
<keyword evidence="7 14" id="KW-0862">Zinc</keyword>
<feature type="binding site" evidence="14">
    <location>
        <position position="571"/>
    </location>
    <ligand>
        <name>Zn(2+)</name>
        <dbReference type="ChEBI" id="CHEBI:29105"/>
    </ligand>
</feature>
<feature type="coiled-coil region" evidence="15">
    <location>
        <begin position="735"/>
        <end position="762"/>
    </location>
</feature>
<comment type="subcellular location">
    <subcellularLocation>
        <location evidence="14">Cytoplasm</location>
    </subcellularLocation>
</comment>
<comment type="similarity">
    <text evidence="1 14">Belongs to the class-II aminoacyl-tRNA synthetase family.</text>
</comment>